<gene>
    <name evidence="2" type="ORF">B0H17DRAFT_1052508</name>
</gene>
<dbReference type="InterPro" id="IPR012942">
    <property type="entry name" value="SRR1-like"/>
</dbReference>
<evidence type="ECO:0000313" key="3">
    <source>
        <dbReference type="Proteomes" id="UP001221757"/>
    </source>
</evidence>
<protein>
    <recommendedName>
        <fullName evidence="1">SRR1-like domain-containing protein</fullName>
    </recommendedName>
</protein>
<dbReference type="AlphaFoldDB" id="A0AAD7GIT0"/>
<evidence type="ECO:0000313" key="2">
    <source>
        <dbReference type="EMBL" id="KAJ7696947.1"/>
    </source>
</evidence>
<accession>A0AAD7GIT0</accession>
<proteinExistence type="predicted"/>
<comment type="caution">
    <text evidence="2">The sequence shown here is derived from an EMBL/GenBank/DDBJ whole genome shotgun (WGS) entry which is preliminary data.</text>
</comment>
<evidence type="ECO:0000259" key="1">
    <source>
        <dbReference type="Pfam" id="PF07985"/>
    </source>
</evidence>
<keyword evidence="3" id="KW-1185">Reference proteome</keyword>
<dbReference type="Proteomes" id="UP001221757">
    <property type="component" value="Unassembled WGS sequence"/>
</dbReference>
<reference evidence="2" key="1">
    <citation type="submission" date="2023-03" db="EMBL/GenBank/DDBJ databases">
        <title>Massive genome expansion in bonnet fungi (Mycena s.s.) driven by repeated elements and novel gene families across ecological guilds.</title>
        <authorList>
            <consortium name="Lawrence Berkeley National Laboratory"/>
            <person name="Harder C.B."/>
            <person name="Miyauchi S."/>
            <person name="Viragh M."/>
            <person name="Kuo A."/>
            <person name="Thoen E."/>
            <person name="Andreopoulos B."/>
            <person name="Lu D."/>
            <person name="Skrede I."/>
            <person name="Drula E."/>
            <person name="Henrissat B."/>
            <person name="Morin E."/>
            <person name="Kohler A."/>
            <person name="Barry K."/>
            <person name="LaButti K."/>
            <person name="Morin E."/>
            <person name="Salamov A."/>
            <person name="Lipzen A."/>
            <person name="Mereny Z."/>
            <person name="Hegedus B."/>
            <person name="Baldrian P."/>
            <person name="Stursova M."/>
            <person name="Weitz H."/>
            <person name="Taylor A."/>
            <person name="Grigoriev I.V."/>
            <person name="Nagy L.G."/>
            <person name="Martin F."/>
            <person name="Kauserud H."/>
        </authorList>
    </citation>
    <scope>NUCLEOTIDE SEQUENCE</scope>
    <source>
        <strain evidence="2">CBHHK067</strain>
    </source>
</reference>
<dbReference type="Pfam" id="PF07985">
    <property type="entry name" value="SRR1"/>
    <property type="match status" value="1"/>
</dbReference>
<sequence length="398" mass="44717">MRRDVLVHPGNPLWRLRLHPTSRLSNRTCYIHGLECLDSSSLAIHHVDGSWTADECDAHPVWTHNLVDLCQSSADNLPGSHQCSNLCHMFQEDTPASYPTATPTLFDEIAYFHGSKYWDAHWDSESPPLFLLPPDLVNFINRNQAELVEKHLRQIMQYYTTMENAGFFAETASRFVQPVFRSSDPDRPRYPSSAFGAGFSGFDRIDERGWDRAGYEITADHSQDDWELRSSYQIAYFVALGRIFQIPAGHLVAYDPCYSVVDVVLLAALGVRALRKGDPGLKALRRFTNPTLFYAPGAEQSVFTDALLRADPIENLVILGGDAAWCGRWTATFTAHYRCIPVPAYVTAYNNEAPCGEENCLQWIPRSKVAAFNAARGPAREPAVRQMMMPDGSLEPDD</sequence>
<dbReference type="EMBL" id="JARKIE010000032">
    <property type="protein sequence ID" value="KAJ7696947.1"/>
    <property type="molecule type" value="Genomic_DNA"/>
</dbReference>
<feature type="domain" description="SRR1-like" evidence="1">
    <location>
        <begin position="228"/>
        <end position="323"/>
    </location>
</feature>
<name>A0AAD7GIT0_MYCRO</name>
<organism evidence="2 3">
    <name type="scientific">Mycena rosella</name>
    <name type="common">Pink bonnet</name>
    <name type="synonym">Agaricus rosellus</name>
    <dbReference type="NCBI Taxonomy" id="1033263"/>
    <lineage>
        <taxon>Eukaryota</taxon>
        <taxon>Fungi</taxon>
        <taxon>Dikarya</taxon>
        <taxon>Basidiomycota</taxon>
        <taxon>Agaricomycotina</taxon>
        <taxon>Agaricomycetes</taxon>
        <taxon>Agaricomycetidae</taxon>
        <taxon>Agaricales</taxon>
        <taxon>Marasmiineae</taxon>
        <taxon>Mycenaceae</taxon>
        <taxon>Mycena</taxon>
    </lineage>
</organism>